<evidence type="ECO:0000313" key="4">
    <source>
        <dbReference type="Proteomes" id="UP000011761"/>
    </source>
</evidence>
<sequence>MRFIIPAVLSVAALAIVLPISHNGLETALNVTKTVSAVASAEAEKIQPAPSGLAYDGSVKLLELVGEVADRAHDSLNKVAARAAKIPANLLSSPVSVAGDTTRSSDKKLFPRCGKKNPFPKAVAENAPCDPKDEHTYQPADAPFHPKAVEDNAPDKRPQPKSTRPVANTLKPGDPAPTILPHDGYYTTTMSVLQQTYSEAPVPSGAGQCQPPLCYEGSAGTVAERDVDAAAAVQDADERKQPGPWRPGDPTPTVLPSRLWSHTTMAVPRPTYMLASLPSGEGQCQPPHCHEGLPGAIADVMPTVEVDKAAKRDMDAAAAADVVLRATSTLSATAMITANPCPSGLCHEITTGLDGYATPFAAATTVKQCTAPNCYAGLPSGFQTSVKITKAETKTKRDADATFHAATPTADASKRDLDNADAADAADMADNSATSNKSDKQKCHWGKCYLTGWVTKRKTDAPRKRANDATDSANSPVWILCFYEGKFCHGRMRPIWGVRGREG</sequence>
<proteinExistence type="predicted"/>
<evidence type="ECO:0000256" key="2">
    <source>
        <dbReference type="SAM" id="SignalP"/>
    </source>
</evidence>
<gene>
    <name evidence="3" type="ORF">BAUCODRAFT_27783</name>
</gene>
<evidence type="ECO:0008006" key="5">
    <source>
        <dbReference type="Google" id="ProtNLM"/>
    </source>
</evidence>
<keyword evidence="2" id="KW-0732">Signal</keyword>
<dbReference type="AlphaFoldDB" id="M2LEU2"/>
<feature type="signal peptide" evidence="2">
    <location>
        <begin position="1"/>
        <end position="19"/>
    </location>
</feature>
<evidence type="ECO:0000256" key="1">
    <source>
        <dbReference type="SAM" id="MobiDB-lite"/>
    </source>
</evidence>
<feature type="region of interest" description="Disordered" evidence="1">
    <location>
        <begin position="96"/>
        <end position="179"/>
    </location>
</feature>
<evidence type="ECO:0000313" key="3">
    <source>
        <dbReference type="EMBL" id="EMC92512.1"/>
    </source>
</evidence>
<dbReference type="HOGENOM" id="CLU_541821_0_0_1"/>
<dbReference type="EMBL" id="KB445562">
    <property type="protein sequence ID" value="EMC92512.1"/>
    <property type="molecule type" value="Genomic_DNA"/>
</dbReference>
<name>M2LEU2_BAUPA</name>
<keyword evidence="4" id="KW-1185">Reference proteome</keyword>
<feature type="compositionally biased region" description="Basic and acidic residues" evidence="1">
    <location>
        <begin position="147"/>
        <end position="158"/>
    </location>
</feature>
<feature type="region of interest" description="Disordered" evidence="1">
    <location>
        <begin position="397"/>
        <end position="416"/>
    </location>
</feature>
<feature type="chain" id="PRO_5004020991" description="SCP domain-containing protein" evidence="2">
    <location>
        <begin position="20"/>
        <end position="503"/>
    </location>
</feature>
<reference evidence="3 4" key="1">
    <citation type="journal article" date="2012" name="PLoS Pathog.">
        <title>Diverse lifestyles and strategies of plant pathogenesis encoded in the genomes of eighteen Dothideomycetes fungi.</title>
        <authorList>
            <person name="Ohm R.A."/>
            <person name="Feau N."/>
            <person name="Henrissat B."/>
            <person name="Schoch C.L."/>
            <person name="Horwitz B.A."/>
            <person name="Barry K.W."/>
            <person name="Condon B.J."/>
            <person name="Copeland A.C."/>
            <person name="Dhillon B."/>
            <person name="Glaser F."/>
            <person name="Hesse C.N."/>
            <person name="Kosti I."/>
            <person name="LaButti K."/>
            <person name="Lindquist E.A."/>
            <person name="Lucas S."/>
            <person name="Salamov A.A."/>
            <person name="Bradshaw R.E."/>
            <person name="Ciuffetti L."/>
            <person name="Hamelin R.C."/>
            <person name="Kema G.H.J."/>
            <person name="Lawrence C."/>
            <person name="Scott J.A."/>
            <person name="Spatafora J.W."/>
            <person name="Turgeon B.G."/>
            <person name="de Wit P.J.G.M."/>
            <person name="Zhong S."/>
            <person name="Goodwin S.B."/>
            <person name="Grigoriev I.V."/>
        </authorList>
    </citation>
    <scope>NUCLEOTIDE SEQUENCE [LARGE SCALE GENOMIC DNA]</scope>
    <source>
        <strain evidence="3 4">UAMH 10762</strain>
    </source>
</reference>
<dbReference type="KEGG" id="bcom:BAUCODRAFT_27783"/>
<dbReference type="GeneID" id="19110632"/>
<dbReference type="RefSeq" id="XP_007680321.1">
    <property type="nucleotide sequence ID" value="XM_007682131.1"/>
</dbReference>
<dbReference type="Proteomes" id="UP000011761">
    <property type="component" value="Unassembled WGS sequence"/>
</dbReference>
<organism evidence="3 4">
    <name type="scientific">Baudoinia panamericana (strain UAMH 10762)</name>
    <name type="common">Angels' share fungus</name>
    <name type="synonym">Baudoinia compniacensis (strain UAMH 10762)</name>
    <dbReference type="NCBI Taxonomy" id="717646"/>
    <lineage>
        <taxon>Eukaryota</taxon>
        <taxon>Fungi</taxon>
        <taxon>Dikarya</taxon>
        <taxon>Ascomycota</taxon>
        <taxon>Pezizomycotina</taxon>
        <taxon>Dothideomycetes</taxon>
        <taxon>Dothideomycetidae</taxon>
        <taxon>Mycosphaerellales</taxon>
        <taxon>Teratosphaeriaceae</taxon>
        <taxon>Baudoinia</taxon>
    </lineage>
</organism>
<accession>M2LEU2</accession>
<feature type="region of interest" description="Disordered" evidence="1">
    <location>
        <begin position="235"/>
        <end position="256"/>
    </location>
</feature>
<protein>
    <recommendedName>
        <fullName evidence="5">SCP domain-containing protein</fullName>
    </recommendedName>
</protein>